<gene>
    <name evidence="1" type="ORF">PBS003_LOCUS3044</name>
</gene>
<evidence type="ECO:0000313" key="2">
    <source>
        <dbReference type="Proteomes" id="UP001160483"/>
    </source>
</evidence>
<dbReference type="AlphaFoldDB" id="A0AAU9KPN6"/>
<dbReference type="PANTHER" id="PTHR11439">
    <property type="entry name" value="GAG-POL-RELATED RETROTRANSPOSON"/>
    <property type="match status" value="1"/>
</dbReference>
<protein>
    <submittedName>
        <fullName evidence="1">Uncharacterized protein</fullName>
    </submittedName>
</protein>
<evidence type="ECO:0000313" key="1">
    <source>
        <dbReference type="EMBL" id="CAH0476257.1"/>
    </source>
</evidence>
<organism evidence="1 2">
    <name type="scientific">Peronospora belbahrii</name>
    <dbReference type="NCBI Taxonomy" id="622444"/>
    <lineage>
        <taxon>Eukaryota</taxon>
        <taxon>Sar</taxon>
        <taxon>Stramenopiles</taxon>
        <taxon>Oomycota</taxon>
        <taxon>Peronosporomycetes</taxon>
        <taxon>Peronosporales</taxon>
        <taxon>Peronosporaceae</taxon>
        <taxon>Peronospora</taxon>
    </lineage>
</organism>
<proteinExistence type="predicted"/>
<dbReference type="CDD" id="cd09272">
    <property type="entry name" value="RNase_HI_RT_Ty1"/>
    <property type="match status" value="1"/>
</dbReference>
<comment type="caution">
    <text evidence="1">The sequence shown here is derived from an EMBL/GenBank/DDBJ whole genome shotgun (WGS) entry which is preliminary data.</text>
</comment>
<accession>A0AAU9KPN6</accession>
<dbReference type="Proteomes" id="UP001160483">
    <property type="component" value="Unassembled WGS sequence"/>
</dbReference>
<dbReference type="EMBL" id="CAKKTJ010000147">
    <property type="protein sequence ID" value="CAH0476257.1"/>
    <property type="molecule type" value="Genomic_DNA"/>
</dbReference>
<sequence length="244" mass="27834">MSEITLETKLDKAIEAEMDIPAALDGGAMSWSSKQQSIVALSTAEAEYVSACAATMEAVSEQNVRSEVLTMIPVAIKIGIDSQSAYIMAVNPTYSKRTRHIEKRRHFVREQVKLKTVQLEKVPGQLNTANAFTKALDKRRLHVKSQYGKEWIVKSQRVISPKNRPTMTETKLFTKDDVPANWNGKFWHTYFEMMKMTFQDMDDSGEHWDVTCGRIKAKYLSTDEGKLKLAKMEHKLRRTILMSL</sequence>
<reference evidence="1" key="1">
    <citation type="submission" date="2021-11" db="EMBL/GenBank/DDBJ databases">
        <authorList>
            <person name="Islam A."/>
            <person name="Islam S."/>
            <person name="Flora M.S."/>
            <person name="Rahman M."/>
            <person name="Ziaur R.M."/>
            <person name="Epstein J.H."/>
            <person name="Hassan M."/>
            <person name="Klassen M."/>
            <person name="Woodard K."/>
            <person name="Webb A."/>
            <person name="Webby R.J."/>
            <person name="El Zowalaty M.E."/>
        </authorList>
    </citation>
    <scope>NUCLEOTIDE SEQUENCE</scope>
    <source>
        <strain evidence="1">Pbs3</strain>
    </source>
</reference>
<name>A0AAU9KPN6_9STRA</name>
<dbReference type="PANTHER" id="PTHR11439:SF491">
    <property type="entry name" value="INTEGRASE CATALYTIC DOMAIN-CONTAINING PROTEIN"/>
    <property type="match status" value="1"/>
</dbReference>